<evidence type="ECO:0000256" key="1">
    <source>
        <dbReference type="ARBA" id="ARBA00005964"/>
    </source>
</evidence>
<evidence type="ECO:0000313" key="8">
    <source>
        <dbReference type="Proteomes" id="UP000008281"/>
    </source>
</evidence>
<feature type="chain" id="PRO_5005127864" description="Carboxylic ester hydrolase" evidence="4">
    <location>
        <begin position="20"/>
        <end position="696"/>
    </location>
</feature>
<dbReference type="AlphaFoldDB" id="E3LIF6"/>
<dbReference type="OrthoDB" id="19653at2759"/>
<dbReference type="InterPro" id="IPR002018">
    <property type="entry name" value="CarbesteraseB"/>
</dbReference>
<gene>
    <name evidence="7" type="ORF">CRE_09365</name>
</gene>
<reference evidence="7" key="1">
    <citation type="submission" date="2007-07" db="EMBL/GenBank/DDBJ databases">
        <title>PCAP assembly of the Caenorhabditis remanei genome.</title>
        <authorList>
            <consortium name="The Caenorhabditis remanei Sequencing Consortium"/>
            <person name="Wilson R.K."/>
        </authorList>
    </citation>
    <scope>NUCLEOTIDE SEQUENCE [LARGE SCALE GENOMIC DNA]</scope>
    <source>
        <strain evidence="7">PB4641</strain>
    </source>
</reference>
<dbReference type="ESTHER" id="caere-e3lif6">
    <property type="family name" value="Carb_B_Nematoda"/>
</dbReference>
<dbReference type="PANTHER" id="PTHR11559">
    <property type="entry name" value="CARBOXYLESTERASE"/>
    <property type="match status" value="1"/>
</dbReference>
<dbReference type="InterPro" id="IPR019826">
    <property type="entry name" value="Carboxylesterase_B_AS"/>
</dbReference>
<accession>E3LIF6</accession>
<evidence type="ECO:0000259" key="6">
    <source>
        <dbReference type="Pfam" id="PF00135"/>
    </source>
</evidence>
<proteinExistence type="inferred from homology"/>
<dbReference type="FunFam" id="3.40.50.1820:FF:000277">
    <property type="entry name" value="Carboxylic ester hydrolase"/>
    <property type="match status" value="1"/>
</dbReference>
<dbReference type="InterPro" id="IPR050309">
    <property type="entry name" value="Type-B_Carboxylest/Lipase"/>
</dbReference>
<dbReference type="GO" id="GO:0052689">
    <property type="term" value="F:carboxylic ester hydrolase activity"/>
    <property type="evidence" value="ECO:0007669"/>
    <property type="project" value="UniProtKB-KW"/>
</dbReference>
<feature type="transmembrane region" description="Helical" evidence="5">
    <location>
        <begin position="658"/>
        <end position="679"/>
    </location>
</feature>
<comment type="similarity">
    <text evidence="1 4">Belongs to the type-B carboxylesterase/lipase family.</text>
</comment>
<keyword evidence="2" id="KW-0719">Serine esterase</keyword>
<dbReference type="OMA" id="YVTISHF"/>
<evidence type="ECO:0000256" key="4">
    <source>
        <dbReference type="RuleBase" id="RU361235"/>
    </source>
</evidence>
<keyword evidence="4" id="KW-0732">Signal</keyword>
<dbReference type="EC" id="3.1.1.-" evidence="4"/>
<dbReference type="HOGENOM" id="CLU_006586_13_2_1"/>
<dbReference type="eggNOG" id="KOG1516">
    <property type="taxonomic scope" value="Eukaryota"/>
</dbReference>
<dbReference type="PROSITE" id="PS00122">
    <property type="entry name" value="CARBOXYLESTERASE_B_1"/>
    <property type="match status" value="1"/>
</dbReference>
<evidence type="ECO:0000256" key="5">
    <source>
        <dbReference type="SAM" id="Phobius"/>
    </source>
</evidence>
<keyword evidence="5" id="KW-1133">Transmembrane helix</keyword>
<dbReference type="Gene3D" id="3.40.50.1820">
    <property type="entry name" value="alpha/beta hydrolase"/>
    <property type="match status" value="1"/>
</dbReference>
<protein>
    <recommendedName>
        <fullName evidence="4">Carboxylic ester hydrolase</fullName>
        <ecNumber evidence="4">3.1.1.-</ecNumber>
    </recommendedName>
</protein>
<keyword evidence="5" id="KW-0472">Membrane</keyword>
<sequence length="696" mass="78605">MLIFFLVFLFSSLLEETLSIRIQLSTGQIEGKHLNATYSPLGNQSAIVFFGVPYVQPPIGKLRFRKPRPPVPWDGILETKEYKPACMSNMTKTYKNDIGGPISEDCLYANVFTNQYCLKAVLYKFLGSFLIPFQFQKNCSVMIAIHGGGYLFESSSAFNPEILINNFVGQGRNIVVVAINYRLGVFGFGHFAGDVGEKNLGLFDIMAAVNWVRKEIKSFGGNKDRITLLGHSAGAGLVTSFSNSPLTKGLIHQQAIMSGPLSNVSKQSNYKATTKVAQIVGCLDEKFGFEWLEKSQIDKTYTCLRSKSAQELLDAELYVMENTTYYFGAPHIDGEFIVDYPEKLFDKKNSIFPINTLLGTTTAELRDTIYITDPKNAHLKEHLLNNICEHVAYEIYSEPEKFVEKCVSYYQDGDHAQFLSDDMEFYSRAISVANVHVSKDTKVYMYSYAYSGAGPAFNKYLDVPSPHHSEDLIYIFGTHRGVMQPKDYIIEKFYSGIFADFINFEDPSPSKEQPWLQYTPEKREYFVIDFDENFTMPGMRENYYADALKFWSTAGTKTFSENWSHSFDTFIITNVIGPIVGNLTRISVDVDKSLEVTDELFVEREEFLQKLKSEKNVEMEIKTRPGNGNGGKRAVARKLEWVERDLGSAEEKEGGGGGINILLIIFAGTLIGGILYVSISHFCLHHRSREGYQLLK</sequence>
<evidence type="ECO:0000256" key="3">
    <source>
        <dbReference type="ARBA" id="ARBA00022801"/>
    </source>
</evidence>
<keyword evidence="8" id="KW-1185">Reference proteome</keyword>
<evidence type="ECO:0000256" key="2">
    <source>
        <dbReference type="ARBA" id="ARBA00022487"/>
    </source>
</evidence>
<evidence type="ECO:0000313" key="7">
    <source>
        <dbReference type="EMBL" id="EFO95434.1"/>
    </source>
</evidence>
<dbReference type="Proteomes" id="UP000008281">
    <property type="component" value="Unassembled WGS sequence"/>
</dbReference>
<dbReference type="EMBL" id="DS268409">
    <property type="protein sequence ID" value="EFO95434.1"/>
    <property type="molecule type" value="Genomic_DNA"/>
</dbReference>
<name>E3LIF6_CAERE</name>
<organism evidence="8">
    <name type="scientific">Caenorhabditis remanei</name>
    <name type="common">Caenorhabditis vulgaris</name>
    <dbReference type="NCBI Taxonomy" id="31234"/>
    <lineage>
        <taxon>Eukaryota</taxon>
        <taxon>Metazoa</taxon>
        <taxon>Ecdysozoa</taxon>
        <taxon>Nematoda</taxon>
        <taxon>Chromadorea</taxon>
        <taxon>Rhabditida</taxon>
        <taxon>Rhabditina</taxon>
        <taxon>Rhabditomorpha</taxon>
        <taxon>Rhabditoidea</taxon>
        <taxon>Rhabditidae</taxon>
        <taxon>Peloderinae</taxon>
        <taxon>Caenorhabditis</taxon>
    </lineage>
</organism>
<feature type="domain" description="Carboxylesterase type B" evidence="6">
    <location>
        <begin position="21"/>
        <end position="551"/>
    </location>
</feature>
<keyword evidence="3 4" id="KW-0378">Hydrolase</keyword>
<dbReference type="InParanoid" id="E3LIF6"/>
<dbReference type="STRING" id="31234.E3LIF6"/>
<dbReference type="InterPro" id="IPR029058">
    <property type="entry name" value="AB_hydrolase_fold"/>
</dbReference>
<keyword evidence="5" id="KW-0812">Transmembrane</keyword>
<feature type="signal peptide" evidence="4">
    <location>
        <begin position="1"/>
        <end position="19"/>
    </location>
</feature>
<dbReference type="Pfam" id="PF00135">
    <property type="entry name" value="COesterase"/>
    <property type="match status" value="1"/>
</dbReference>
<dbReference type="SUPFAM" id="SSF53474">
    <property type="entry name" value="alpha/beta-Hydrolases"/>
    <property type="match status" value="1"/>
</dbReference>